<comment type="caution">
    <text evidence="1">The sequence shown here is derived from an EMBL/GenBank/DDBJ whole genome shotgun (WGS) entry which is preliminary data.</text>
</comment>
<evidence type="ECO:0000313" key="1">
    <source>
        <dbReference type="EMBL" id="NQS78600.1"/>
    </source>
</evidence>
<dbReference type="EMBL" id="JABMJE010000110">
    <property type="protein sequence ID" value="NQS78600.1"/>
    <property type="molecule type" value="Genomic_DNA"/>
</dbReference>
<gene>
    <name evidence="1" type="ORF">HQQ74_07855</name>
</gene>
<name>A0A8T7H7P3_9EURY</name>
<feature type="non-terminal residue" evidence="1">
    <location>
        <position position="377"/>
    </location>
</feature>
<reference evidence="1" key="1">
    <citation type="submission" date="2020-05" db="EMBL/GenBank/DDBJ databases">
        <title>The first insight into the ecology of ammonia-tolerant syntrophic propionate oxidizing bacteria.</title>
        <authorList>
            <person name="Singh A."/>
            <person name="Schnurer A."/>
            <person name="Westerholm M."/>
        </authorList>
    </citation>
    <scope>NUCLEOTIDE SEQUENCE</scope>
    <source>
        <strain evidence="1">MAG54</strain>
    </source>
</reference>
<organism evidence="1 2">
    <name type="scientific">Methanoculleus bourgensis</name>
    <dbReference type="NCBI Taxonomy" id="83986"/>
    <lineage>
        <taxon>Archaea</taxon>
        <taxon>Methanobacteriati</taxon>
        <taxon>Methanobacteriota</taxon>
        <taxon>Stenosarchaea group</taxon>
        <taxon>Methanomicrobia</taxon>
        <taxon>Methanomicrobiales</taxon>
        <taxon>Methanomicrobiaceae</taxon>
        <taxon>Methanoculleus</taxon>
    </lineage>
</organism>
<accession>A0A8T7H7P3</accession>
<proteinExistence type="predicted"/>
<protein>
    <submittedName>
        <fullName evidence="1">Uncharacterized protein</fullName>
    </submittedName>
</protein>
<dbReference type="AlphaFoldDB" id="A0A8T7H7P3"/>
<dbReference type="Proteomes" id="UP000737555">
    <property type="component" value="Unassembled WGS sequence"/>
</dbReference>
<evidence type="ECO:0000313" key="2">
    <source>
        <dbReference type="Proteomes" id="UP000737555"/>
    </source>
</evidence>
<sequence length="377" mass="41797">MSLKRGLLLLGVLIALICTPATVCAAGDGCGEPYITVELKKPENYTYLNLTVEKIEILDFLDPKIVVAPILEEVKKDTSKTLHAPTVGKVTRTFTEGKGTYSNNGKEISVEIACKDSIHYLPGGYQNYRVYTEQTFPDFTFPNFSGVECEGDIRGNVLLLKSPEEELDRDECFVDFIKEAFKEGYLLTDEAVAYYNTTDVGRIIGNNLTYNKSNLTYTLVENEVNLPGFCPKISSIEGFAPGGVFNEYGPKPGEYLLTAVKYDSEQKTMHIFAATPVLILEKDTKVTWSGDGPYYLRSEKDVTVRFDNNKVDKIAYALVKKDPYYDLDVKVDTKELAQQGKDITTLGGLIPILNSITQPDGPVTYTLKPCGGEEADL</sequence>